<reference evidence="2" key="1">
    <citation type="journal article" date="2014" name="Front. Microbiol.">
        <title>High frequency of phylogenetically diverse reductive dehalogenase-homologous genes in deep subseafloor sedimentary metagenomes.</title>
        <authorList>
            <person name="Kawai M."/>
            <person name="Futagami T."/>
            <person name="Toyoda A."/>
            <person name="Takaki Y."/>
            <person name="Nishi S."/>
            <person name="Hori S."/>
            <person name="Arai W."/>
            <person name="Tsubouchi T."/>
            <person name="Morono Y."/>
            <person name="Uchiyama I."/>
            <person name="Ito T."/>
            <person name="Fujiyama A."/>
            <person name="Inagaki F."/>
            <person name="Takami H."/>
        </authorList>
    </citation>
    <scope>NUCLEOTIDE SEQUENCE</scope>
    <source>
        <strain evidence="2">Expedition CK06-06</strain>
    </source>
</reference>
<dbReference type="EMBL" id="BARS01041067">
    <property type="protein sequence ID" value="GAG41440.1"/>
    <property type="molecule type" value="Genomic_DNA"/>
</dbReference>
<accession>X0XEA8</accession>
<keyword evidence="1" id="KW-0812">Transmembrane</keyword>
<feature type="non-terminal residue" evidence="2">
    <location>
        <position position="1"/>
    </location>
</feature>
<proteinExistence type="predicted"/>
<keyword evidence="1" id="KW-1133">Transmembrane helix</keyword>
<dbReference type="AlphaFoldDB" id="X0XEA8"/>
<name>X0XEA8_9ZZZZ</name>
<sequence length="73" mass="8591">RIGVITLVHPEILFNECLNLSNWEFRKTMIFWAGEHFNANNKIIDKKCLLRDIMIIFLLVEILFAIVWITTAS</sequence>
<evidence type="ECO:0000256" key="1">
    <source>
        <dbReference type="SAM" id="Phobius"/>
    </source>
</evidence>
<evidence type="ECO:0000313" key="2">
    <source>
        <dbReference type="EMBL" id="GAG41440.1"/>
    </source>
</evidence>
<organism evidence="2">
    <name type="scientific">marine sediment metagenome</name>
    <dbReference type="NCBI Taxonomy" id="412755"/>
    <lineage>
        <taxon>unclassified sequences</taxon>
        <taxon>metagenomes</taxon>
        <taxon>ecological metagenomes</taxon>
    </lineage>
</organism>
<protein>
    <submittedName>
        <fullName evidence="2">Uncharacterized protein</fullName>
    </submittedName>
</protein>
<feature type="transmembrane region" description="Helical" evidence="1">
    <location>
        <begin position="49"/>
        <end position="69"/>
    </location>
</feature>
<gene>
    <name evidence="2" type="ORF">S01H1_62516</name>
</gene>
<comment type="caution">
    <text evidence="2">The sequence shown here is derived from an EMBL/GenBank/DDBJ whole genome shotgun (WGS) entry which is preliminary data.</text>
</comment>
<keyword evidence="1" id="KW-0472">Membrane</keyword>